<feature type="signal peptide" evidence="1">
    <location>
        <begin position="1"/>
        <end position="17"/>
    </location>
</feature>
<gene>
    <name evidence="2" type="ORF">ACFOEB_10960</name>
</gene>
<organism evidence="2 3">
    <name type="scientific">Gilvimarinus japonicus</name>
    <dbReference type="NCBI Taxonomy" id="1796469"/>
    <lineage>
        <taxon>Bacteria</taxon>
        <taxon>Pseudomonadati</taxon>
        <taxon>Pseudomonadota</taxon>
        <taxon>Gammaproteobacteria</taxon>
        <taxon>Cellvibrionales</taxon>
        <taxon>Cellvibrionaceae</taxon>
        <taxon>Gilvimarinus</taxon>
    </lineage>
</organism>
<evidence type="ECO:0008006" key="4">
    <source>
        <dbReference type="Google" id="ProtNLM"/>
    </source>
</evidence>
<proteinExistence type="predicted"/>
<feature type="chain" id="PRO_5047420457" description="Lipoprotein" evidence="1">
    <location>
        <begin position="18"/>
        <end position="169"/>
    </location>
</feature>
<keyword evidence="3" id="KW-1185">Reference proteome</keyword>
<dbReference type="PROSITE" id="PS51257">
    <property type="entry name" value="PROKAR_LIPOPROTEIN"/>
    <property type="match status" value="1"/>
</dbReference>
<dbReference type="EMBL" id="JBHRTL010000006">
    <property type="protein sequence ID" value="MFC3155720.1"/>
    <property type="molecule type" value="Genomic_DNA"/>
</dbReference>
<evidence type="ECO:0000313" key="3">
    <source>
        <dbReference type="Proteomes" id="UP001595548"/>
    </source>
</evidence>
<reference evidence="3" key="1">
    <citation type="journal article" date="2019" name="Int. J. Syst. Evol. Microbiol.">
        <title>The Global Catalogue of Microorganisms (GCM) 10K type strain sequencing project: providing services to taxonomists for standard genome sequencing and annotation.</title>
        <authorList>
            <consortium name="The Broad Institute Genomics Platform"/>
            <consortium name="The Broad Institute Genome Sequencing Center for Infectious Disease"/>
            <person name="Wu L."/>
            <person name="Ma J."/>
        </authorList>
    </citation>
    <scope>NUCLEOTIDE SEQUENCE [LARGE SCALE GENOMIC DNA]</scope>
    <source>
        <strain evidence="3">KCTC 52141</strain>
    </source>
</reference>
<evidence type="ECO:0000256" key="1">
    <source>
        <dbReference type="SAM" id="SignalP"/>
    </source>
</evidence>
<evidence type="ECO:0000313" key="2">
    <source>
        <dbReference type="EMBL" id="MFC3155720.1"/>
    </source>
</evidence>
<protein>
    <recommendedName>
        <fullName evidence="4">Lipoprotein</fullName>
    </recommendedName>
</protein>
<comment type="caution">
    <text evidence="2">The sequence shown here is derived from an EMBL/GenBank/DDBJ whole genome shotgun (WGS) entry which is preliminary data.</text>
</comment>
<accession>A0ABV7HUD7</accession>
<dbReference type="RefSeq" id="WP_382416580.1">
    <property type="nucleotide sequence ID" value="NZ_AP031500.1"/>
</dbReference>
<name>A0ABV7HUD7_9GAMM</name>
<keyword evidence="1" id="KW-0732">Signal</keyword>
<sequence length="169" mass="18523">MINIKMLYLFIGCALLAACKSPEGHSNPPPPPPPLALTQFAVVDSYGVDSGLYPDDPLYLDPYAYDGLFEVYWDVTPNRDYSYYLSVGPTADIADSVTFYDAACGPGLFCGRTGYEVCGYNLNYDLSCANQAPVNVANWIYNVPQTLYLFSEVCGPRGCDVRRLGLLAL</sequence>
<dbReference type="Proteomes" id="UP001595548">
    <property type="component" value="Unassembled WGS sequence"/>
</dbReference>